<organism evidence="1">
    <name type="scientific">Ignisphaera aggregans</name>
    <dbReference type="NCBI Taxonomy" id="334771"/>
    <lineage>
        <taxon>Archaea</taxon>
        <taxon>Thermoproteota</taxon>
        <taxon>Thermoprotei</taxon>
        <taxon>Desulfurococcales</taxon>
        <taxon>Desulfurococcaceae</taxon>
        <taxon>Ignisphaera</taxon>
    </lineage>
</organism>
<dbReference type="EMBL" id="DSEU01000026">
    <property type="protein sequence ID" value="HEM66706.1"/>
    <property type="molecule type" value="Genomic_DNA"/>
</dbReference>
<dbReference type="AlphaFoldDB" id="A0A7J2U1Z3"/>
<evidence type="ECO:0000313" key="1">
    <source>
        <dbReference type="EMBL" id="HEM66706.1"/>
    </source>
</evidence>
<protein>
    <submittedName>
        <fullName evidence="1">Uncharacterized protein</fullName>
    </submittedName>
</protein>
<gene>
    <name evidence="1" type="ORF">ENO26_03920</name>
</gene>
<comment type="caution">
    <text evidence="1">The sequence shown here is derived from an EMBL/GenBank/DDBJ whole genome shotgun (WGS) entry which is preliminary data.</text>
</comment>
<proteinExistence type="predicted"/>
<accession>A0A7J2U1Z3</accession>
<sequence length="143" mass="15960">MSLIVDALSKAVAEGSSLVIYAKRILLDIATPNKISKPIIEKFFRKALRTGIWRKLGAEQRALILALRLWRGRIKSTTLLEIVKSILLEIELSTLRGKALLYGTAIAIKNRLLKAGNIIRSISYILATGIMYLNNPPMLRVYG</sequence>
<name>A0A7J2U1Z3_9CREN</name>
<reference evidence="1" key="1">
    <citation type="journal article" date="2020" name="mSystems">
        <title>Genome- and Community-Level Interaction Insights into Carbon Utilization and Element Cycling Functions of Hydrothermarchaeota in Hydrothermal Sediment.</title>
        <authorList>
            <person name="Zhou Z."/>
            <person name="Liu Y."/>
            <person name="Xu W."/>
            <person name="Pan J."/>
            <person name="Luo Z.H."/>
            <person name="Li M."/>
        </authorList>
    </citation>
    <scope>NUCLEOTIDE SEQUENCE [LARGE SCALE GENOMIC DNA]</scope>
    <source>
        <strain evidence="1">SpSt-125</strain>
    </source>
</reference>